<accession>A0A6L6G618</accession>
<name>A0A6L6G618_STRUB</name>
<keyword evidence="4" id="KW-1133">Transmembrane helix</keyword>
<evidence type="ECO:0000313" key="6">
    <source>
        <dbReference type="EMBL" id="MTD00875.1"/>
    </source>
</evidence>
<evidence type="ECO:0000256" key="1">
    <source>
        <dbReference type="ARBA" id="ARBA00004141"/>
    </source>
</evidence>
<dbReference type="Pfam" id="PF03649">
    <property type="entry name" value="UPF0014"/>
    <property type="match status" value="1"/>
</dbReference>
<comment type="similarity">
    <text evidence="2">Belongs to the UPF0014 family.</text>
</comment>
<dbReference type="GO" id="GO:0005886">
    <property type="term" value="C:plasma membrane"/>
    <property type="evidence" value="ECO:0007669"/>
    <property type="project" value="TreeGrafter"/>
</dbReference>
<dbReference type="InterPro" id="IPR005226">
    <property type="entry name" value="UPF0014_fam"/>
</dbReference>
<comment type="caution">
    <text evidence="6">The sequence shown here is derived from an EMBL/GenBank/DDBJ whole genome shotgun (WGS) entry which is preliminary data.</text>
</comment>
<evidence type="ECO:0000313" key="7">
    <source>
        <dbReference type="Proteomes" id="UP000483839"/>
    </source>
</evidence>
<reference evidence="6 7" key="1">
    <citation type="submission" date="2019-11" db="EMBL/GenBank/DDBJ databases">
        <title>Streptococcus uberis isolated from clinical mastitis cases on a southeastern Queensland dairy.</title>
        <authorList>
            <person name="Workentine M.L."/>
            <person name="Price R."/>
            <person name="Olchowy T."/>
        </authorList>
    </citation>
    <scope>NUCLEOTIDE SEQUENCE [LARGE SCALE GENOMIC DNA]</scope>
    <source>
        <strain evidence="6 7">OLC4459-A17</strain>
    </source>
</reference>
<gene>
    <name evidence="6" type="primary">fetB</name>
    <name evidence="6" type="ORF">GKS16_01060</name>
</gene>
<dbReference type="PANTHER" id="PTHR30028:SF0">
    <property type="entry name" value="PROTEIN ALUMINUM SENSITIVE 3"/>
    <property type="match status" value="1"/>
</dbReference>
<evidence type="ECO:0000256" key="2">
    <source>
        <dbReference type="ARBA" id="ARBA00005268"/>
    </source>
</evidence>
<evidence type="ECO:0000256" key="4">
    <source>
        <dbReference type="ARBA" id="ARBA00022989"/>
    </source>
</evidence>
<sequence length="259" mass="28091">MSGAEQISVTSLVLASSLVFITLFFSYWQKLKLEKEILISAIRAVLQLLLVGFVLDYIFGYKNPLFTGLLLLFMIVNAAYNASKRGKGVKNGFKISFIAIFLGASITLSVLIFSGILAFVPNQMIPVGGMIISNSMVAIGLCYKQLLASFRDKQEEVETKLALGADILPASIDIIRDVIKTGMVPTIDSAKTLGIVSLPGMMTGLILAGTSPIQAVKYQMMVTFMLLSTTSIASFIASYLAYRGFFNAKKQVVLPSQQS</sequence>
<dbReference type="Proteomes" id="UP000483839">
    <property type="component" value="Unassembled WGS sequence"/>
</dbReference>
<proteinExistence type="inferred from homology"/>
<evidence type="ECO:0000256" key="3">
    <source>
        <dbReference type="ARBA" id="ARBA00022692"/>
    </source>
</evidence>
<keyword evidence="3" id="KW-0812">Transmembrane</keyword>
<comment type="subcellular location">
    <subcellularLocation>
        <location evidence="1">Membrane</location>
        <topology evidence="1">Multi-pass membrane protein</topology>
    </subcellularLocation>
</comment>
<organism evidence="6 7">
    <name type="scientific">Streptococcus uberis</name>
    <dbReference type="NCBI Taxonomy" id="1349"/>
    <lineage>
        <taxon>Bacteria</taxon>
        <taxon>Bacillati</taxon>
        <taxon>Bacillota</taxon>
        <taxon>Bacilli</taxon>
        <taxon>Lactobacillales</taxon>
        <taxon>Streptococcaceae</taxon>
        <taxon>Streptococcus</taxon>
    </lineage>
</organism>
<evidence type="ECO:0000256" key="5">
    <source>
        <dbReference type="ARBA" id="ARBA00023136"/>
    </source>
</evidence>
<dbReference type="RefSeq" id="WP_046389480.1">
    <property type="nucleotide sequence ID" value="NZ_JADFAX010000009.1"/>
</dbReference>
<dbReference type="PANTHER" id="PTHR30028">
    <property type="entry name" value="UPF0014 INNER MEMBRANE PROTEIN YBBM-RELATED"/>
    <property type="match status" value="1"/>
</dbReference>
<protein>
    <submittedName>
        <fullName evidence="6">Iron export ABC transporter permease subunit FetB</fullName>
    </submittedName>
</protein>
<keyword evidence="5" id="KW-0472">Membrane</keyword>
<dbReference type="AlphaFoldDB" id="A0A6L6G618"/>
<dbReference type="EMBL" id="WLXI01000006">
    <property type="protein sequence ID" value="MTD00875.1"/>
    <property type="molecule type" value="Genomic_DNA"/>
</dbReference>